<evidence type="ECO:0000313" key="10">
    <source>
        <dbReference type="Proteomes" id="UP000005951"/>
    </source>
</evidence>
<evidence type="ECO:0000313" key="9">
    <source>
        <dbReference type="EMBL" id="EKT76907.1"/>
    </source>
</evidence>
<gene>
    <name evidence="9" type="ORF">WSS_A40335</name>
</gene>
<evidence type="ECO:0000259" key="8">
    <source>
        <dbReference type="PROSITE" id="PS50850"/>
    </source>
</evidence>
<protein>
    <submittedName>
        <fullName evidence="9">EmrB/QacA family drug resistance transporter</fullName>
    </submittedName>
</protein>
<feature type="transmembrane region" description="Helical" evidence="7">
    <location>
        <begin position="342"/>
        <end position="361"/>
    </location>
</feature>
<comment type="caution">
    <text evidence="9">The sequence shown here is derived from an EMBL/GenBank/DDBJ whole genome shotgun (WGS) entry which is preliminary data.</text>
</comment>
<keyword evidence="6 7" id="KW-0472">Membrane</keyword>
<dbReference type="InterPro" id="IPR020846">
    <property type="entry name" value="MFS_dom"/>
</dbReference>
<feature type="transmembrane region" description="Helical" evidence="7">
    <location>
        <begin position="309"/>
        <end position="330"/>
    </location>
</feature>
<dbReference type="InterPro" id="IPR011701">
    <property type="entry name" value="MFS"/>
</dbReference>
<dbReference type="PANTHER" id="PTHR42718:SF46">
    <property type="entry name" value="BLR6921 PROTEIN"/>
    <property type="match status" value="1"/>
</dbReference>
<feature type="transmembrane region" description="Helical" evidence="7">
    <location>
        <begin position="24"/>
        <end position="47"/>
    </location>
</feature>
<dbReference type="GO" id="GO:0022857">
    <property type="term" value="F:transmembrane transporter activity"/>
    <property type="evidence" value="ECO:0007669"/>
    <property type="project" value="InterPro"/>
</dbReference>
<feature type="domain" description="Major facilitator superfamily (MFS) profile" evidence="8">
    <location>
        <begin position="24"/>
        <end position="450"/>
    </location>
</feature>
<evidence type="ECO:0000256" key="6">
    <source>
        <dbReference type="ARBA" id="ARBA00023136"/>
    </source>
</evidence>
<dbReference type="Gene3D" id="1.20.1250.20">
    <property type="entry name" value="MFS general substrate transporter like domains"/>
    <property type="match status" value="1"/>
</dbReference>
<feature type="transmembrane region" description="Helical" evidence="7">
    <location>
        <begin position="367"/>
        <end position="388"/>
    </location>
</feature>
<dbReference type="PANTHER" id="PTHR42718">
    <property type="entry name" value="MAJOR FACILITATOR SUPERFAMILY MULTIDRUG TRANSPORTER MFSC"/>
    <property type="match status" value="1"/>
</dbReference>
<keyword evidence="5 7" id="KW-1133">Transmembrane helix</keyword>
<feature type="transmembrane region" description="Helical" evidence="7">
    <location>
        <begin position="276"/>
        <end position="297"/>
    </location>
</feature>
<dbReference type="GO" id="GO:0005886">
    <property type="term" value="C:plasma membrane"/>
    <property type="evidence" value="ECO:0007669"/>
    <property type="project" value="UniProtKB-SubCell"/>
</dbReference>
<proteinExistence type="predicted"/>
<evidence type="ECO:0000256" key="1">
    <source>
        <dbReference type="ARBA" id="ARBA00004651"/>
    </source>
</evidence>
<evidence type="ECO:0000256" key="3">
    <source>
        <dbReference type="ARBA" id="ARBA00022475"/>
    </source>
</evidence>
<dbReference type="PROSITE" id="PS50850">
    <property type="entry name" value="MFS"/>
    <property type="match status" value="1"/>
</dbReference>
<keyword evidence="4 7" id="KW-0812">Transmembrane</keyword>
<evidence type="ECO:0000256" key="7">
    <source>
        <dbReference type="SAM" id="Phobius"/>
    </source>
</evidence>
<dbReference type="AlphaFoldDB" id="K8XF34"/>
<dbReference type="CDD" id="cd17321">
    <property type="entry name" value="MFS_MMR_MDR_like"/>
    <property type="match status" value="1"/>
</dbReference>
<reference evidence="9 10" key="1">
    <citation type="journal article" date="2013" name="Genome Announc.">
        <title>Draft Genome Sequence of Rhodococcus opacus Strain M213 Shows a Diverse Catabolic Potential.</title>
        <authorList>
            <person name="Pathak A."/>
            <person name="Green S.J."/>
            <person name="Ogram A."/>
            <person name="Chauhan A."/>
        </authorList>
    </citation>
    <scope>NUCLEOTIDE SEQUENCE [LARGE SCALE GENOMIC DNA]</scope>
    <source>
        <strain evidence="9 10">M213</strain>
    </source>
</reference>
<evidence type="ECO:0000256" key="2">
    <source>
        <dbReference type="ARBA" id="ARBA00022448"/>
    </source>
</evidence>
<evidence type="ECO:0000256" key="5">
    <source>
        <dbReference type="ARBA" id="ARBA00022989"/>
    </source>
</evidence>
<accession>K8XF34</accession>
<feature type="transmembrane region" description="Helical" evidence="7">
    <location>
        <begin position="122"/>
        <end position="140"/>
    </location>
</feature>
<feature type="transmembrane region" description="Helical" evidence="7">
    <location>
        <begin position="235"/>
        <end position="255"/>
    </location>
</feature>
<organism evidence="9 10">
    <name type="scientific">Rhodococcus opacus M213</name>
    <dbReference type="NCBI Taxonomy" id="1129896"/>
    <lineage>
        <taxon>Bacteria</taxon>
        <taxon>Bacillati</taxon>
        <taxon>Actinomycetota</taxon>
        <taxon>Actinomycetes</taxon>
        <taxon>Mycobacteriales</taxon>
        <taxon>Nocardiaceae</taxon>
        <taxon>Rhodococcus</taxon>
    </lineage>
</organism>
<keyword evidence="2" id="KW-0813">Transport</keyword>
<dbReference type="EMBL" id="AJYC02000183">
    <property type="protein sequence ID" value="EKT76907.1"/>
    <property type="molecule type" value="Genomic_DNA"/>
</dbReference>
<feature type="transmembrane region" description="Helical" evidence="7">
    <location>
        <begin position="89"/>
        <end position="116"/>
    </location>
</feature>
<name>K8XF34_RHOOP</name>
<dbReference type="Proteomes" id="UP000005951">
    <property type="component" value="Unassembled WGS sequence"/>
</dbReference>
<dbReference type="SUPFAM" id="SSF103473">
    <property type="entry name" value="MFS general substrate transporter"/>
    <property type="match status" value="1"/>
</dbReference>
<feature type="transmembrane region" description="Helical" evidence="7">
    <location>
        <begin position="180"/>
        <end position="200"/>
    </location>
</feature>
<dbReference type="InterPro" id="IPR036259">
    <property type="entry name" value="MFS_trans_sf"/>
</dbReference>
<dbReference type="Pfam" id="PF07690">
    <property type="entry name" value="MFS_1"/>
    <property type="match status" value="1"/>
</dbReference>
<sequence length="458" mass="46297">MRLPTLPPPPTSDQAATDTRAGRVLALTSTGTMLVLLLTSGLNIALPSLRDQFYAGETALAWVLSGYTLAFAMLALTGGALADRFGARTVFAAGLTLFAGFSVLAAAAPTVVVVVVGTFGQGGGAALVLPAALSLVQQAYRDRPEKLPGAIGIWAGANAVGAALGPVVCGALVSLFSWRAMFLLVAILAGVCVLVGRTALPETAGGGGRLDLAGQVVTVALLGIIALLAHEGRHVPWWMSVVGGVAAVVLARVFVVVERRSPHPMLPIRQLRDTAFSANAVVTVIGTGAFFGALYVLSLALQDRLHMSAFVAGVALLPLAGGNVVAAVLAGRIMTRWGVRTTMIAGHLLLIAALCVCPLILEVYPALAAALVVLGIGWGLLVPATSAAGLARAHSGHEGIASGVTAGGRELGAALAAALLLPMGMAGLPVAAALGAASLLIAAAWVRRVQTIPQMPAH</sequence>
<feature type="transmembrane region" description="Helical" evidence="7">
    <location>
        <begin position="152"/>
        <end position="174"/>
    </location>
</feature>
<evidence type="ECO:0000256" key="4">
    <source>
        <dbReference type="ARBA" id="ARBA00022692"/>
    </source>
</evidence>
<keyword evidence="3" id="KW-1003">Cell membrane</keyword>
<dbReference type="Gene3D" id="1.20.1720.10">
    <property type="entry name" value="Multidrug resistance protein D"/>
    <property type="match status" value="1"/>
</dbReference>
<dbReference type="RefSeq" id="WP_005264815.1">
    <property type="nucleotide sequence ID" value="NZ_AJYC02000183.1"/>
</dbReference>
<feature type="transmembrane region" description="Helical" evidence="7">
    <location>
        <begin position="59"/>
        <end position="82"/>
    </location>
</feature>
<comment type="subcellular location">
    <subcellularLocation>
        <location evidence="1">Cell membrane</location>
        <topology evidence="1">Multi-pass membrane protein</topology>
    </subcellularLocation>
</comment>